<accession>A0A810MXG3</accession>
<dbReference type="Proteomes" id="UP000680866">
    <property type="component" value="Chromosome"/>
</dbReference>
<name>A0A810MXG3_9ACTN</name>
<keyword evidence="2" id="KW-1185">Reference proteome</keyword>
<reference evidence="1" key="1">
    <citation type="submission" date="2020-08" db="EMBL/GenBank/DDBJ databases">
        <title>Whole genome shotgun sequence of Polymorphospora rubra NBRC 101157.</title>
        <authorList>
            <person name="Komaki H."/>
            <person name="Tamura T."/>
        </authorList>
    </citation>
    <scope>NUCLEOTIDE SEQUENCE</scope>
    <source>
        <strain evidence="1">NBRC 101157</strain>
    </source>
</reference>
<dbReference type="RefSeq" id="WP_212822233.1">
    <property type="nucleotide sequence ID" value="NZ_AP023359.1"/>
</dbReference>
<protein>
    <submittedName>
        <fullName evidence="1">Uncharacterized protein</fullName>
    </submittedName>
</protein>
<dbReference type="KEGG" id="pry:Prubr_11060"/>
<gene>
    <name evidence="1" type="ORF">Prubr_11060</name>
</gene>
<evidence type="ECO:0000313" key="2">
    <source>
        <dbReference type="Proteomes" id="UP000680866"/>
    </source>
</evidence>
<evidence type="ECO:0000313" key="1">
    <source>
        <dbReference type="EMBL" id="BCJ64085.1"/>
    </source>
</evidence>
<organism evidence="1 2">
    <name type="scientific">Polymorphospora rubra</name>
    <dbReference type="NCBI Taxonomy" id="338584"/>
    <lineage>
        <taxon>Bacteria</taxon>
        <taxon>Bacillati</taxon>
        <taxon>Actinomycetota</taxon>
        <taxon>Actinomycetes</taxon>
        <taxon>Micromonosporales</taxon>
        <taxon>Micromonosporaceae</taxon>
        <taxon>Polymorphospora</taxon>
    </lineage>
</organism>
<proteinExistence type="predicted"/>
<dbReference type="AlphaFoldDB" id="A0A810MXG3"/>
<sequence>MDADYSPVPELNLLMAFQDRIGFGQYADGFGLTEYDDTSGLEAGWSVDPDFLDRLVPFARATDGGSFYAFWRIDDRADLATLPIVVFGDEGGQHVVARDLRELFQLVGHDCEITVDWDDAYFYRGDDHEHRSGHADYVAWLAEHFALTPADDPDAVVATARAEYGDRFETWSAGFLPE</sequence>
<dbReference type="EMBL" id="AP023359">
    <property type="protein sequence ID" value="BCJ64085.1"/>
    <property type="molecule type" value="Genomic_DNA"/>
</dbReference>